<feature type="domain" description="HTH LytTR-type" evidence="4">
    <location>
        <begin position="397"/>
        <end position="500"/>
    </location>
</feature>
<sequence>MKRALQILLWLIAVTLPESAGAQPMVTADFTSFEACEAVPPGPGVEAGLADCRPISAGAIDPQGRLLWVKATVTVPDELLLSGAPLGLYISGKAASEVYFNGLLLGRNGIPGDSKSTETPGRMDAVMHLPDQMVLKGPNSLIFKMSGHHAIIDLVHPMHMIAVGPYADPRDRFMDRYLPALLPLGILLVGAVYFGLAAIRQKARWQSYLVPLVALFAAGQLMAEVSRGVFAYSYPFQDIRLMLVLGFAAASGACLLLHVIDRFVGERRITVAIGSFLLTGLIASSIPGFDGMSAAAILTPAIIGFILAVPAAFRKEPNALGYAIALWLFCLVLYVAPFWVMDTYLYYVVAALLLFLFVGEIQALTEARKRQQQEQARADRLALALEEAQQKQAPGSLSVTSAGVVEKIPHDKLVYCKGARDYVELITDGLGQKLHSASLTDLEGELPATFLRVHRSYIVNTAYIDRLEREPSGTGMLHLTTGDHVPVSRRIMPTVRKALG</sequence>
<evidence type="ECO:0000313" key="5">
    <source>
        <dbReference type="EMBL" id="SDE25769.1"/>
    </source>
</evidence>
<evidence type="ECO:0000259" key="4">
    <source>
        <dbReference type="PROSITE" id="PS50930"/>
    </source>
</evidence>
<dbReference type="Gene3D" id="2.40.50.1020">
    <property type="entry name" value="LytTr DNA-binding domain"/>
    <property type="match status" value="1"/>
</dbReference>
<dbReference type="EMBL" id="FNAK01000005">
    <property type="protein sequence ID" value="SDE25769.1"/>
    <property type="molecule type" value="Genomic_DNA"/>
</dbReference>
<feature type="transmembrane region" description="Helical" evidence="2">
    <location>
        <begin position="208"/>
        <end position="233"/>
    </location>
</feature>
<keyword evidence="2" id="KW-0472">Membrane</keyword>
<feature type="coiled-coil region" evidence="1">
    <location>
        <begin position="361"/>
        <end position="391"/>
    </location>
</feature>
<proteinExistence type="predicted"/>
<dbReference type="OrthoDB" id="9781059at2"/>
<reference evidence="5 6" key="1">
    <citation type="submission" date="2016-10" db="EMBL/GenBank/DDBJ databases">
        <authorList>
            <person name="de Groot N.N."/>
        </authorList>
    </citation>
    <scope>NUCLEOTIDE SEQUENCE [LARGE SCALE GENOMIC DNA]</scope>
    <source>
        <strain evidence="5 6">CGMCC 1.9109</strain>
    </source>
</reference>
<feature type="chain" id="PRO_5010303299" evidence="3">
    <location>
        <begin position="23"/>
        <end position="500"/>
    </location>
</feature>
<dbReference type="InterPro" id="IPR046947">
    <property type="entry name" value="LytR-like"/>
</dbReference>
<dbReference type="AlphaFoldDB" id="A0A1G7BFE4"/>
<feature type="transmembrane region" description="Helical" evidence="2">
    <location>
        <begin position="320"/>
        <end position="339"/>
    </location>
</feature>
<feature type="transmembrane region" description="Helical" evidence="2">
    <location>
        <begin position="239"/>
        <end position="257"/>
    </location>
</feature>
<accession>A0A1G7BFE4</accession>
<dbReference type="SMART" id="SM00850">
    <property type="entry name" value="LytTR"/>
    <property type="match status" value="1"/>
</dbReference>
<dbReference type="Proteomes" id="UP000183685">
    <property type="component" value="Unassembled WGS sequence"/>
</dbReference>
<keyword evidence="5" id="KW-0238">DNA-binding</keyword>
<keyword evidence="2" id="KW-1133">Transmembrane helix</keyword>
<keyword evidence="6" id="KW-1185">Reference proteome</keyword>
<gene>
    <name evidence="5" type="ORF">SAMN04488071_2493</name>
</gene>
<feature type="transmembrane region" description="Helical" evidence="2">
    <location>
        <begin position="292"/>
        <end position="313"/>
    </location>
</feature>
<dbReference type="Pfam" id="PF04397">
    <property type="entry name" value="LytTR"/>
    <property type="match status" value="1"/>
</dbReference>
<dbReference type="GO" id="GO:0000156">
    <property type="term" value="F:phosphorelay response regulator activity"/>
    <property type="evidence" value="ECO:0007669"/>
    <property type="project" value="InterPro"/>
</dbReference>
<dbReference type="PANTHER" id="PTHR37299">
    <property type="entry name" value="TRANSCRIPTIONAL REGULATOR-RELATED"/>
    <property type="match status" value="1"/>
</dbReference>
<dbReference type="PANTHER" id="PTHR37299:SF1">
    <property type="entry name" value="STAGE 0 SPORULATION PROTEIN A HOMOLOG"/>
    <property type="match status" value="1"/>
</dbReference>
<evidence type="ECO:0000313" key="6">
    <source>
        <dbReference type="Proteomes" id="UP000183685"/>
    </source>
</evidence>
<keyword evidence="3" id="KW-0732">Signal</keyword>
<evidence type="ECO:0000256" key="1">
    <source>
        <dbReference type="SAM" id="Coils"/>
    </source>
</evidence>
<protein>
    <submittedName>
        <fullName evidence="5">LytTr DNA-binding domain-containing protein</fullName>
    </submittedName>
</protein>
<name>A0A1G7BFE4_9PROT</name>
<feature type="transmembrane region" description="Helical" evidence="2">
    <location>
        <begin position="345"/>
        <end position="364"/>
    </location>
</feature>
<dbReference type="RefSeq" id="WP_068307643.1">
    <property type="nucleotide sequence ID" value="NZ_FNAK01000005.1"/>
</dbReference>
<dbReference type="STRING" id="637679.GCA_001550055_03658"/>
<dbReference type="GO" id="GO:0003677">
    <property type="term" value="F:DNA binding"/>
    <property type="evidence" value="ECO:0007669"/>
    <property type="project" value="UniProtKB-KW"/>
</dbReference>
<dbReference type="PROSITE" id="PS50930">
    <property type="entry name" value="HTH_LYTTR"/>
    <property type="match status" value="1"/>
</dbReference>
<feature type="transmembrane region" description="Helical" evidence="2">
    <location>
        <begin position="269"/>
        <end position="286"/>
    </location>
</feature>
<feature type="transmembrane region" description="Helical" evidence="2">
    <location>
        <begin position="177"/>
        <end position="196"/>
    </location>
</feature>
<feature type="signal peptide" evidence="3">
    <location>
        <begin position="1"/>
        <end position="22"/>
    </location>
</feature>
<keyword evidence="1" id="KW-0175">Coiled coil</keyword>
<organism evidence="5 6">
    <name type="scientific">Kordiimonas lacus</name>
    <dbReference type="NCBI Taxonomy" id="637679"/>
    <lineage>
        <taxon>Bacteria</taxon>
        <taxon>Pseudomonadati</taxon>
        <taxon>Pseudomonadota</taxon>
        <taxon>Alphaproteobacteria</taxon>
        <taxon>Kordiimonadales</taxon>
        <taxon>Kordiimonadaceae</taxon>
        <taxon>Kordiimonas</taxon>
    </lineage>
</organism>
<dbReference type="InterPro" id="IPR007492">
    <property type="entry name" value="LytTR_DNA-bd_dom"/>
</dbReference>
<evidence type="ECO:0000256" key="2">
    <source>
        <dbReference type="SAM" id="Phobius"/>
    </source>
</evidence>
<keyword evidence="2" id="KW-0812">Transmembrane</keyword>
<evidence type="ECO:0000256" key="3">
    <source>
        <dbReference type="SAM" id="SignalP"/>
    </source>
</evidence>